<dbReference type="EMBL" id="LGST01000029">
    <property type="protein sequence ID" value="KND98914.1"/>
    <property type="molecule type" value="Genomic_DNA"/>
</dbReference>
<keyword evidence="4" id="KW-0464">Manganese</keyword>
<evidence type="ECO:0000313" key="7">
    <source>
        <dbReference type="Proteomes" id="UP000037122"/>
    </source>
</evidence>
<dbReference type="GO" id="GO:0046872">
    <property type="term" value="F:metal ion binding"/>
    <property type="evidence" value="ECO:0007669"/>
    <property type="project" value="UniProtKB-KW"/>
</dbReference>
<comment type="caution">
    <text evidence="6">The sequence shown here is derived from an EMBL/GenBank/DDBJ whole genome shotgun (WGS) entry which is preliminary data.</text>
</comment>
<evidence type="ECO:0000256" key="2">
    <source>
        <dbReference type="ARBA" id="ARBA00022723"/>
    </source>
</evidence>
<dbReference type="VEuPathDB" id="FungiDB:CJI97_001389"/>
<evidence type="ECO:0000256" key="3">
    <source>
        <dbReference type="ARBA" id="ARBA00022801"/>
    </source>
</evidence>
<dbReference type="VEuPathDB" id="FungiDB:CJJ09_003473"/>
<comment type="cofactor">
    <cofactor evidence="1">
        <name>Mn(2+)</name>
        <dbReference type="ChEBI" id="CHEBI:29035"/>
    </cofactor>
</comment>
<evidence type="ECO:0000256" key="4">
    <source>
        <dbReference type="ARBA" id="ARBA00023211"/>
    </source>
</evidence>
<proteinExistence type="predicted"/>
<dbReference type="InterPro" id="IPR038763">
    <property type="entry name" value="DHH_sf"/>
</dbReference>
<keyword evidence="2" id="KW-0479">Metal-binding</keyword>
<dbReference type="PANTHER" id="PTHR12112">
    <property type="entry name" value="BNIP - RELATED"/>
    <property type="match status" value="1"/>
</dbReference>
<reference evidence="7" key="1">
    <citation type="journal article" date="2015" name="BMC Genomics">
        <title>Draft genome of a commonly misdiagnosed multidrug resistant pathogen Candida auris.</title>
        <authorList>
            <person name="Chatterjee S."/>
            <person name="Alampalli S.V."/>
            <person name="Nageshan R.K."/>
            <person name="Chettiar S.T."/>
            <person name="Joshi S."/>
            <person name="Tatu U.S."/>
        </authorList>
    </citation>
    <scope>NUCLEOTIDE SEQUENCE [LARGE SCALE GENOMIC DNA]</scope>
    <source>
        <strain evidence="7">6684</strain>
    </source>
</reference>
<name>A0A0L0NY17_CANAR</name>
<organism evidence="6 7">
    <name type="scientific">Candidozyma auris</name>
    <name type="common">Yeast</name>
    <name type="synonym">Candida auris</name>
    <dbReference type="NCBI Taxonomy" id="498019"/>
    <lineage>
        <taxon>Eukaryota</taxon>
        <taxon>Fungi</taxon>
        <taxon>Dikarya</taxon>
        <taxon>Ascomycota</taxon>
        <taxon>Saccharomycotina</taxon>
        <taxon>Pichiomycetes</taxon>
        <taxon>Metschnikowiaceae</taxon>
        <taxon>Candidozyma</taxon>
    </lineage>
</organism>
<dbReference type="Gene3D" id="3.90.1640.10">
    <property type="entry name" value="inorganic pyrophosphatase (n-terminal core)"/>
    <property type="match status" value="1"/>
</dbReference>
<dbReference type="VEuPathDB" id="FungiDB:QG37_04259"/>
<dbReference type="Gene3D" id="3.10.310.20">
    <property type="entry name" value="DHHA2 domain"/>
    <property type="match status" value="1"/>
</dbReference>
<evidence type="ECO:0000256" key="1">
    <source>
        <dbReference type="ARBA" id="ARBA00001936"/>
    </source>
</evidence>
<accession>A0A0L0NY17</accession>
<keyword evidence="3" id="KW-0378">Hydrolase</keyword>
<sequence length="392" mass="43620">MSVKAFLEKARPLAAGSQILKFVTGNQLADMDSVVSAIIYAFFYNKHFPDKVPYLPLINIPQDELRLRRDIELLLNSHGISAKHLVFIDDLKRLLEGTSKVLDLVLVDHCNLQGQELIALNKANRLKVTGIIDHHADEGAFLDANPRIIQSNGSCSALVYNYWTNEQGELAPTEVAKLLLGPLLIDTSNMTQKVEEGDIKAFSSYKKVLEGEVQALGVENDLINGLYKQLKSAKKDLNGYSFYDILRKDYKQFAFTSPTGTVNVGFSSLGKSIKWITNNFTAAEIASTLDTMCHNFGLDIIVITTSYTKKENDEYTREFCFSTTGTRFAPLASFADALVLNDDIYGGASVKEKVLLVNKHRPFEVYNQVNIKASRKQVVPVVKDIIEGGKLN</sequence>
<dbReference type="PANTHER" id="PTHR12112:SF39">
    <property type="entry name" value="EG:152A3.5 PROTEIN (FBGN0003116_PN PROTEIN)"/>
    <property type="match status" value="1"/>
</dbReference>
<dbReference type="InterPro" id="IPR004097">
    <property type="entry name" value="DHHA2"/>
</dbReference>
<dbReference type="VEuPathDB" id="FungiDB:CJJ07_003437"/>
<dbReference type="AlphaFoldDB" id="A0A0L0NY17"/>
<dbReference type="VEuPathDB" id="FungiDB:CJI96_0003061"/>
<dbReference type="Proteomes" id="UP000037122">
    <property type="component" value="Unassembled WGS sequence"/>
</dbReference>
<dbReference type="Pfam" id="PF02833">
    <property type="entry name" value="DHHA2"/>
    <property type="match status" value="1"/>
</dbReference>
<dbReference type="SUPFAM" id="SSF64182">
    <property type="entry name" value="DHH phosphoesterases"/>
    <property type="match status" value="1"/>
</dbReference>
<dbReference type="VEuPathDB" id="FungiDB:B9J08_001217"/>
<dbReference type="GO" id="GO:0005737">
    <property type="term" value="C:cytoplasm"/>
    <property type="evidence" value="ECO:0007669"/>
    <property type="project" value="InterPro"/>
</dbReference>
<protein>
    <recommendedName>
        <fullName evidence="5">DHHA2 domain-containing protein</fullName>
    </recommendedName>
</protein>
<evidence type="ECO:0000259" key="5">
    <source>
        <dbReference type="SMART" id="SM01131"/>
    </source>
</evidence>
<evidence type="ECO:0000313" key="6">
    <source>
        <dbReference type="EMBL" id="KND98914.1"/>
    </source>
</evidence>
<dbReference type="GO" id="GO:0004309">
    <property type="term" value="F:exopolyphosphatase activity"/>
    <property type="evidence" value="ECO:0007669"/>
    <property type="project" value="TreeGrafter"/>
</dbReference>
<dbReference type="InterPro" id="IPR038222">
    <property type="entry name" value="DHHA2_dom_sf"/>
</dbReference>
<dbReference type="Pfam" id="PF01368">
    <property type="entry name" value="DHH"/>
    <property type="match status" value="1"/>
</dbReference>
<gene>
    <name evidence="6" type="ORF">QG37_04259</name>
</gene>
<dbReference type="InterPro" id="IPR001667">
    <property type="entry name" value="DDH_dom"/>
</dbReference>
<dbReference type="SMART" id="SM01131">
    <property type="entry name" value="DHHA2"/>
    <property type="match status" value="1"/>
</dbReference>
<feature type="domain" description="DHHA2" evidence="5">
    <location>
        <begin position="227"/>
        <end position="386"/>
    </location>
</feature>